<evidence type="ECO:0000256" key="5">
    <source>
        <dbReference type="ARBA" id="ARBA00022692"/>
    </source>
</evidence>
<organism evidence="10 11">
    <name type="scientific">Candidatus Chloroploca mongolica</name>
    <dbReference type="NCBI Taxonomy" id="2528176"/>
    <lineage>
        <taxon>Bacteria</taxon>
        <taxon>Bacillati</taxon>
        <taxon>Chloroflexota</taxon>
        <taxon>Chloroflexia</taxon>
        <taxon>Chloroflexales</taxon>
        <taxon>Chloroflexineae</taxon>
        <taxon>Oscillochloridaceae</taxon>
        <taxon>Candidatus Chloroploca</taxon>
    </lineage>
</organism>
<comment type="caution">
    <text evidence="10">The sequence shown here is derived from an EMBL/GenBank/DDBJ whole genome shotgun (WGS) entry which is preliminary data.</text>
</comment>
<evidence type="ECO:0000256" key="7">
    <source>
        <dbReference type="ARBA" id="ARBA00023136"/>
    </source>
</evidence>
<accession>A0ABS4DH38</accession>
<feature type="transmembrane region" description="Helical" evidence="8">
    <location>
        <begin position="320"/>
        <end position="345"/>
    </location>
</feature>
<keyword evidence="5 8" id="KW-0812">Transmembrane</keyword>
<gene>
    <name evidence="10" type="ORF">EYB53_023855</name>
</gene>
<feature type="transmembrane region" description="Helical" evidence="8">
    <location>
        <begin position="44"/>
        <end position="65"/>
    </location>
</feature>
<evidence type="ECO:0000256" key="6">
    <source>
        <dbReference type="ARBA" id="ARBA00022989"/>
    </source>
</evidence>
<evidence type="ECO:0000256" key="4">
    <source>
        <dbReference type="ARBA" id="ARBA00022475"/>
    </source>
</evidence>
<dbReference type="PANTHER" id="PTHR30294:SF29">
    <property type="entry name" value="MULTIDRUG ABC TRANSPORTER PERMEASE YBHS-RELATED"/>
    <property type="match status" value="1"/>
</dbReference>
<proteinExistence type="inferred from homology"/>
<evidence type="ECO:0000313" key="11">
    <source>
        <dbReference type="Proteomes" id="UP001193081"/>
    </source>
</evidence>
<keyword evidence="7 8" id="KW-0472">Membrane</keyword>
<sequence length="515" mass="56792">MAELSDKPVVASRETIVTPGWQRWLIRVRAYFWKEVNEIRRQPLLILSLIIGPLLVLILFGSTYVNSNPRVRTAVVLPAEGIPGLEEEQLRQVIGLNFDLRLVTKNQAEAEALLASGAIDLIQVLPDNIFQTMRSGVSPEISFTANVINPLVEGWVQYLAYAQVNEINRTLLVVTTARAQEEAAGIRVRVVDFEGKILEFEQGISESRKEGAEQDLKTFIDFLDELNRILPPQEVLAQHSDELAQLRPILTRVRINLRDVRRALLDETLTEGLLELAKTRNDLQLLSGTLEIFVNIAPDRLVSPVKLSYRNLRGSAYSAVVYYSPGVLALLVQHTAITLGALALVRERLMGAFEVFRVAPVSLHQLIIGKYLGYIVFIGLATLSLIIAMLVIGVPLLGNWLQFAGLTLLLIIASLGVGFLISTLSGSDSQAIQLAMISLLLSIFFSGFFISVDSFAPLALPVVYAIPMSHGLAGFQHLMLRGLPPSPGSWLGLSLISIITFGLVVIITRRQLLRA</sequence>
<feature type="domain" description="ABC transmembrane type-2" evidence="9">
    <location>
        <begin position="289"/>
        <end position="511"/>
    </location>
</feature>
<feature type="transmembrane region" description="Helical" evidence="8">
    <location>
        <begin position="371"/>
        <end position="394"/>
    </location>
</feature>
<evidence type="ECO:0000256" key="8">
    <source>
        <dbReference type="SAM" id="Phobius"/>
    </source>
</evidence>
<comment type="similarity">
    <text evidence="2">Belongs to the ABC-2 integral membrane protein family.</text>
</comment>
<dbReference type="PANTHER" id="PTHR30294">
    <property type="entry name" value="MEMBRANE COMPONENT OF ABC TRANSPORTER YHHJ-RELATED"/>
    <property type="match status" value="1"/>
</dbReference>
<dbReference type="InterPro" id="IPR047817">
    <property type="entry name" value="ABC2_TM_bact-type"/>
</dbReference>
<feature type="transmembrane region" description="Helical" evidence="8">
    <location>
        <begin position="434"/>
        <end position="467"/>
    </location>
</feature>
<dbReference type="Proteomes" id="UP001193081">
    <property type="component" value="Unassembled WGS sequence"/>
</dbReference>
<evidence type="ECO:0000256" key="3">
    <source>
        <dbReference type="ARBA" id="ARBA00022448"/>
    </source>
</evidence>
<dbReference type="InterPro" id="IPR051449">
    <property type="entry name" value="ABC-2_transporter_component"/>
</dbReference>
<evidence type="ECO:0000256" key="1">
    <source>
        <dbReference type="ARBA" id="ARBA00004651"/>
    </source>
</evidence>
<dbReference type="Pfam" id="PF12698">
    <property type="entry name" value="ABC2_membrane_3"/>
    <property type="match status" value="1"/>
</dbReference>
<feature type="transmembrane region" description="Helical" evidence="8">
    <location>
        <begin position="487"/>
        <end position="507"/>
    </location>
</feature>
<dbReference type="EMBL" id="SIJK02000092">
    <property type="protein sequence ID" value="MBP1468766.1"/>
    <property type="molecule type" value="Genomic_DNA"/>
</dbReference>
<evidence type="ECO:0000259" key="9">
    <source>
        <dbReference type="PROSITE" id="PS51012"/>
    </source>
</evidence>
<protein>
    <submittedName>
        <fullName evidence="10">ABC transporter permease</fullName>
    </submittedName>
</protein>
<dbReference type="RefSeq" id="WP_135481841.1">
    <property type="nucleotide sequence ID" value="NZ_SIJK02000092.1"/>
</dbReference>
<feature type="transmembrane region" description="Helical" evidence="8">
    <location>
        <begin position="400"/>
        <end position="422"/>
    </location>
</feature>
<keyword evidence="4" id="KW-1003">Cell membrane</keyword>
<name>A0ABS4DH38_9CHLR</name>
<keyword evidence="11" id="KW-1185">Reference proteome</keyword>
<comment type="subcellular location">
    <subcellularLocation>
        <location evidence="1">Cell membrane</location>
        <topology evidence="1">Multi-pass membrane protein</topology>
    </subcellularLocation>
</comment>
<keyword evidence="3" id="KW-0813">Transport</keyword>
<evidence type="ECO:0000256" key="2">
    <source>
        <dbReference type="ARBA" id="ARBA00007783"/>
    </source>
</evidence>
<dbReference type="PROSITE" id="PS51012">
    <property type="entry name" value="ABC_TM2"/>
    <property type="match status" value="1"/>
</dbReference>
<evidence type="ECO:0000313" key="10">
    <source>
        <dbReference type="EMBL" id="MBP1468766.1"/>
    </source>
</evidence>
<keyword evidence="6 8" id="KW-1133">Transmembrane helix</keyword>
<dbReference type="InterPro" id="IPR013525">
    <property type="entry name" value="ABC2_TM"/>
</dbReference>
<reference evidence="10 11" key="1">
    <citation type="submission" date="2021-03" db="EMBL/GenBank/DDBJ databases">
        <authorList>
            <person name="Grouzdev D.S."/>
        </authorList>
    </citation>
    <scope>NUCLEOTIDE SEQUENCE [LARGE SCALE GENOMIC DNA]</scope>
    <source>
        <strain evidence="10 11">M50-1</strain>
    </source>
</reference>